<organism evidence="1 2">
    <name type="scientific">Dreissena polymorpha</name>
    <name type="common">Zebra mussel</name>
    <name type="synonym">Mytilus polymorpha</name>
    <dbReference type="NCBI Taxonomy" id="45954"/>
    <lineage>
        <taxon>Eukaryota</taxon>
        <taxon>Metazoa</taxon>
        <taxon>Spiralia</taxon>
        <taxon>Lophotrochozoa</taxon>
        <taxon>Mollusca</taxon>
        <taxon>Bivalvia</taxon>
        <taxon>Autobranchia</taxon>
        <taxon>Heteroconchia</taxon>
        <taxon>Euheterodonta</taxon>
        <taxon>Imparidentia</taxon>
        <taxon>Neoheterodontei</taxon>
        <taxon>Myida</taxon>
        <taxon>Dreissenoidea</taxon>
        <taxon>Dreissenidae</taxon>
        <taxon>Dreissena</taxon>
    </lineage>
</organism>
<reference evidence="1" key="2">
    <citation type="submission" date="2020-11" db="EMBL/GenBank/DDBJ databases">
        <authorList>
            <person name="McCartney M.A."/>
            <person name="Auch B."/>
            <person name="Kono T."/>
            <person name="Mallez S."/>
            <person name="Becker A."/>
            <person name="Gohl D.M."/>
            <person name="Silverstein K.A.T."/>
            <person name="Koren S."/>
            <person name="Bechman K.B."/>
            <person name="Herman A."/>
            <person name="Abrahante J.E."/>
            <person name="Garbe J."/>
        </authorList>
    </citation>
    <scope>NUCLEOTIDE SEQUENCE</scope>
    <source>
        <strain evidence="1">Duluth1</strain>
        <tissue evidence="1">Whole animal</tissue>
    </source>
</reference>
<dbReference type="EMBL" id="JAIWYP010000002">
    <property type="protein sequence ID" value="KAH3871952.1"/>
    <property type="molecule type" value="Genomic_DNA"/>
</dbReference>
<reference evidence="1" key="1">
    <citation type="journal article" date="2019" name="bioRxiv">
        <title>The Genome of the Zebra Mussel, Dreissena polymorpha: A Resource for Invasive Species Research.</title>
        <authorList>
            <person name="McCartney M.A."/>
            <person name="Auch B."/>
            <person name="Kono T."/>
            <person name="Mallez S."/>
            <person name="Zhang Y."/>
            <person name="Obille A."/>
            <person name="Becker A."/>
            <person name="Abrahante J.E."/>
            <person name="Garbe J."/>
            <person name="Badalamenti J.P."/>
            <person name="Herman A."/>
            <person name="Mangelson H."/>
            <person name="Liachko I."/>
            <person name="Sullivan S."/>
            <person name="Sone E.D."/>
            <person name="Koren S."/>
            <person name="Silverstein K.A.T."/>
            <person name="Beckman K.B."/>
            <person name="Gohl D.M."/>
        </authorList>
    </citation>
    <scope>NUCLEOTIDE SEQUENCE</scope>
    <source>
        <strain evidence="1">Duluth1</strain>
        <tissue evidence="1">Whole animal</tissue>
    </source>
</reference>
<evidence type="ECO:0000313" key="2">
    <source>
        <dbReference type="Proteomes" id="UP000828390"/>
    </source>
</evidence>
<accession>A0A9D4RMM9</accession>
<dbReference type="Proteomes" id="UP000828390">
    <property type="component" value="Unassembled WGS sequence"/>
</dbReference>
<protein>
    <submittedName>
        <fullName evidence="1">Uncharacterized protein</fullName>
    </submittedName>
</protein>
<evidence type="ECO:0000313" key="1">
    <source>
        <dbReference type="EMBL" id="KAH3871952.1"/>
    </source>
</evidence>
<comment type="caution">
    <text evidence="1">The sequence shown here is derived from an EMBL/GenBank/DDBJ whole genome shotgun (WGS) entry which is preliminary data.</text>
</comment>
<gene>
    <name evidence="1" type="ORF">DPMN_035167</name>
</gene>
<name>A0A9D4RMM9_DREPO</name>
<sequence length="64" mass="7180">MDETPMFFEMQGSNTVNPIVKKTISIRTTGSEKSLHSHCESCLHSQLDEIATCGGVKEKNHPYR</sequence>
<proteinExistence type="predicted"/>
<keyword evidence="2" id="KW-1185">Reference proteome</keyword>
<dbReference type="AlphaFoldDB" id="A0A9D4RMM9"/>